<feature type="domain" description="Tyr recombinase" evidence="4">
    <location>
        <begin position="254"/>
        <end position="443"/>
    </location>
</feature>
<dbReference type="InterPro" id="IPR055370">
    <property type="entry name" value="Lsr2_DNA-bd"/>
</dbReference>
<dbReference type="InterPro" id="IPR013762">
    <property type="entry name" value="Integrase-like_cat_sf"/>
</dbReference>
<dbReference type="InterPro" id="IPR050090">
    <property type="entry name" value="Tyrosine_recombinase_XerCD"/>
</dbReference>
<dbReference type="GO" id="GO:0015074">
    <property type="term" value="P:DNA integration"/>
    <property type="evidence" value="ECO:0007669"/>
    <property type="project" value="InterPro"/>
</dbReference>
<organism evidence="5 6">
    <name type="scientific">Actinotalea ferrariae CF5-4</name>
    <dbReference type="NCBI Taxonomy" id="948458"/>
    <lineage>
        <taxon>Bacteria</taxon>
        <taxon>Bacillati</taxon>
        <taxon>Actinomycetota</taxon>
        <taxon>Actinomycetes</taxon>
        <taxon>Micrococcales</taxon>
        <taxon>Cellulomonadaceae</taxon>
        <taxon>Actinotalea</taxon>
    </lineage>
</organism>
<evidence type="ECO:0000256" key="2">
    <source>
        <dbReference type="ARBA" id="ARBA00023125"/>
    </source>
</evidence>
<comment type="caution">
    <text evidence="5">The sequence shown here is derived from an EMBL/GenBank/DDBJ whole genome shotgun (WGS) entry which is preliminary data.</text>
</comment>
<keyword evidence="3" id="KW-0233">DNA recombination</keyword>
<dbReference type="Gene3D" id="1.10.443.10">
    <property type="entry name" value="Intergrase catalytic core"/>
    <property type="match status" value="1"/>
</dbReference>
<dbReference type="EMBL" id="AXCW01000324">
    <property type="protein sequence ID" value="EYR62124.1"/>
    <property type="molecule type" value="Genomic_DNA"/>
</dbReference>
<dbReference type="AlphaFoldDB" id="A0A021VLL8"/>
<dbReference type="Pfam" id="PF23359">
    <property type="entry name" value="Lsr2_DNA-bd"/>
    <property type="match status" value="1"/>
</dbReference>
<sequence length="453" mass="49514">MTTATTTRRHRRASGAVRKLPSGRWQARYTAPDGALRPLGTFPTKAEADQALAHEVSRMARGVWRDPRLGDQPLGEWFRGWIATRGDLAPSTRALYGRLLDRWIDAEVPVTHGSRVRTVRLGFRTLASLTPADVREWDAAVLAEASRRAAERWQRAAAHPRRVNAAIRQWAAAEGRPVAVTGRIPIELREAWLDATGGVMADPRATLRSVGHTEAAQAYRLLHTGMAQAVSDRLIPANPCAIKGASQRDARHRAERRVVGPEDLWALADAMPERYRAAVVIAFLSGLRAGEQFALQRKHVDLATGTVRVEQSLGRPGAGSGRYASTKSRAGRRTVTLPRVAVDALAEHLARFTPESRDAVVFGTATGRPLTSGSRTVMFARARAAIGREDLTWHDLRHSAMTLVALTGATLPELMQRAGHSTPRAALQYQHAGDNAQVRIATRLDAMAPRLTP</sequence>
<proteinExistence type="inferred from homology"/>
<dbReference type="PANTHER" id="PTHR30349">
    <property type="entry name" value="PHAGE INTEGRASE-RELATED"/>
    <property type="match status" value="1"/>
</dbReference>
<dbReference type="PROSITE" id="PS51898">
    <property type="entry name" value="TYR_RECOMBINASE"/>
    <property type="match status" value="1"/>
</dbReference>
<dbReference type="SUPFAM" id="SSF56349">
    <property type="entry name" value="DNA breaking-rejoining enzymes"/>
    <property type="match status" value="1"/>
</dbReference>
<dbReference type="Pfam" id="PF26003">
    <property type="entry name" value="Integrase_N_phage"/>
    <property type="match status" value="1"/>
</dbReference>
<dbReference type="OrthoDB" id="1822491at2"/>
<dbReference type="GO" id="GO:0006310">
    <property type="term" value="P:DNA recombination"/>
    <property type="evidence" value="ECO:0007669"/>
    <property type="project" value="UniProtKB-KW"/>
</dbReference>
<dbReference type="Proteomes" id="UP000019753">
    <property type="component" value="Unassembled WGS sequence"/>
</dbReference>
<evidence type="ECO:0000256" key="1">
    <source>
        <dbReference type="ARBA" id="ARBA00008857"/>
    </source>
</evidence>
<evidence type="ECO:0000313" key="6">
    <source>
        <dbReference type="Proteomes" id="UP000019753"/>
    </source>
</evidence>
<dbReference type="InterPro" id="IPR002104">
    <property type="entry name" value="Integrase_catalytic"/>
</dbReference>
<dbReference type="RefSeq" id="WP_034228770.1">
    <property type="nucleotide sequence ID" value="NZ_AXCW01000324.1"/>
</dbReference>
<dbReference type="InterPro" id="IPR010998">
    <property type="entry name" value="Integrase_recombinase_N"/>
</dbReference>
<evidence type="ECO:0000256" key="3">
    <source>
        <dbReference type="ARBA" id="ARBA00023172"/>
    </source>
</evidence>
<dbReference type="InterPro" id="IPR036625">
    <property type="entry name" value="E3-bd_dom_sf"/>
</dbReference>
<protein>
    <submittedName>
        <fullName evidence="5">Integrase</fullName>
    </submittedName>
</protein>
<dbReference type="Pfam" id="PF00589">
    <property type="entry name" value="Phage_integrase"/>
    <property type="match status" value="1"/>
</dbReference>
<evidence type="ECO:0000313" key="5">
    <source>
        <dbReference type="EMBL" id="EYR62124.1"/>
    </source>
</evidence>
<dbReference type="GO" id="GO:0003677">
    <property type="term" value="F:DNA binding"/>
    <property type="evidence" value="ECO:0007669"/>
    <property type="project" value="UniProtKB-KW"/>
</dbReference>
<dbReference type="Gene3D" id="1.10.150.130">
    <property type="match status" value="1"/>
</dbReference>
<name>A0A021VLL8_9CELL</name>
<dbReference type="GO" id="GO:0016746">
    <property type="term" value="F:acyltransferase activity"/>
    <property type="evidence" value="ECO:0007669"/>
    <property type="project" value="InterPro"/>
</dbReference>
<dbReference type="InterPro" id="IPR058717">
    <property type="entry name" value="Phage_L5_Integrase_N"/>
</dbReference>
<dbReference type="Gene3D" id="4.10.320.10">
    <property type="entry name" value="E3-binding domain"/>
    <property type="match status" value="1"/>
</dbReference>
<reference evidence="5 6" key="1">
    <citation type="submission" date="2014-01" db="EMBL/GenBank/DDBJ databases">
        <title>Actinotalea ferrariae CF5-4.</title>
        <authorList>
            <person name="Chen F."/>
            <person name="Li Y."/>
            <person name="Wang G."/>
        </authorList>
    </citation>
    <scope>NUCLEOTIDE SEQUENCE [LARGE SCALE GENOMIC DNA]</scope>
    <source>
        <strain evidence="5 6">CF5-4</strain>
    </source>
</reference>
<evidence type="ECO:0000259" key="4">
    <source>
        <dbReference type="PROSITE" id="PS51898"/>
    </source>
</evidence>
<gene>
    <name evidence="5" type="ORF">N866_11595</name>
</gene>
<accession>A0A021VLL8</accession>
<keyword evidence="6" id="KW-1185">Reference proteome</keyword>
<comment type="similarity">
    <text evidence="1">Belongs to the 'phage' integrase family.</text>
</comment>
<dbReference type="CDD" id="cd01189">
    <property type="entry name" value="INT_ICEBs1_C_like"/>
    <property type="match status" value="1"/>
</dbReference>
<dbReference type="PANTHER" id="PTHR30349:SF64">
    <property type="entry name" value="PROPHAGE INTEGRASE INTD-RELATED"/>
    <property type="match status" value="1"/>
</dbReference>
<keyword evidence="2" id="KW-0238">DNA-binding</keyword>
<dbReference type="InterPro" id="IPR011010">
    <property type="entry name" value="DNA_brk_join_enz"/>
</dbReference>